<keyword evidence="2" id="KW-1185">Reference proteome</keyword>
<accession>A0A4Y9XU45</accession>
<dbReference type="OrthoDB" id="2748701at2759"/>
<dbReference type="STRING" id="205917.A0A4Y9XU45"/>
<dbReference type="EMBL" id="SEOQ01001232">
    <property type="protein sequence ID" value="TFY52907.1"/>
    <property type="molecule type" value="Genomic_DNA"/>
</dbReference>
<evidence type="ECO:0000313" key="2">
    <source>
        <dbReference type="Proteomes" id="UP000298327"/>
    </source>
</evidence>
<sequence length="276" mass="29849">MTHSATMQLDELPTELLLIIFALACTGPDASSTARALALTSHRIRAVSAPFLYQKLVLAGLPALSAGLSHLLTLPARNRHVQHLFLSDKPAPCAPEDEAEAAALAHDIESVYAVARTEQAHDADADEAALFPALADALLRLLAPDLRTLTVVVFNPLQSELFARLLAVPFPRLTSLALRLSEQRLLLPSFSRPPSPSGGSQSPPPSPASTTASFFLLALVLVRAADCGGSFGGVCRWTWEGFRMEHDVPVLELCQGRTSFYTLFRARVEYSQFPQI</sequence>
<name>A0A4Y9XU45_9AGAM</name>
<dbReference type="AlphaFoldDB" id="A0A4Y9XU45"/>
<evidence type="ECO:0008006" key="3">
    <source>
        <dbReference type="Google" id="ProtNLM"/>
    </source>
</evidence>
<reference evidence="1 2" key="1">
    <citation type="submission" date="2019-02" db="EMBL/GenBank/DDBJ databases">
        <title>Genome sequencing of the rare red list fungi Dentipellis fragilis.</title>
        <authorList>
            <person name="Buettner E."/>
            <person name="Kellner H."/>
        </authorList>
    </citation>
    <scope>NUCLEOTIDE SEQUENCE [LARGE SCALE GENOMIC DNA]</scope>
    <source>
        <strain evidence="1 2">DSM 105465</strain>
    </source>
</reference>
<evidence type="ECO:0000313" key="1">
    <source>
        <dbReference type="EMBL" id="TFY52907.1"/>
    </source>
</evidence>
<organism evidence="1 2">
    <name type="scientific">Dentipellis fragilis</name>
    <dbReference type="NCBI Taxonomy" id="205917"/>
    <lineage>
        <taxon>Eukaryota</taxon>
        <taxon>Fungi</taxon>
        <taxon>Dikarya</taxon>
        <taxon>Basidiomycota</taxon>
        <taxon>Agaricomycotina</taxon>
        <taxon>Agaricomycetes</taxon>
        <taxon>Russulales</taxon>
        <taxon>Hericiaceae</taxon>
        <taxon>Dentipellis</taxon>
    </lineage>
</organism>
<proteinExistence type="predicted"/>
<gene>
    <name evidence="1" type="ORF">EVG20_g10349</name>
</gene>
<comment type="caution">
    <text evidence="1">The sequence shown here is derived from an EMBL/GenBank/DDBJ whole genome shotgun (WGS) entry which is preliminary data.</text>
</comment>
<dbReference type="Proteomes" id="UP000298327">
    <property type="component" value="Unassembled WGS sequence"/>
</dbReference>
<protein>
    <recommendedName>
        <fullName evidence="3">F-box domain-containing protein</fullName>
    </recommendedName>
</protein>